<dbReference type="STRING" id="670307.HYPDE_41123"/>
<dbReference type="PRINTS" id="PR00080">
    <property type="entry name" value="SDRFAMILY"/>
</dbReference>
<keyword evidence="2" id="KW-0560">Oxidoreductase</keyword>
<dbReference type="PIRSF" id="PIRSF000126">
    <property type="entry name" value="11-beta-HSD1"/>
    <property type="match status" value="1"/>
</dbReference>
<evidence type="ECO:0000313" key="6">
    <source>
        <dbReference type="EMBL" id="AGK59893.1"/>
    </source>
</evidence>
<dbReference type="SUPFAM" id="SSF51735">
    <property type="entry name" value="NAD(P)-binding Rossmann-fold domains"/>
    <property type="match status" value="1"/>
</dbReference>
<accession>N0BA55</accession>
<keyword evidence="4" id="KW-0472">Membrane</keyword>
<keyword evidence="4" id="KW-1133">Transmembrane helix</keyword>
<dbReference type="Gene3D" id="3.40.50.720">
    <property type="entry name" value="NAD(P)-binding Rossmann-like Domain"/>
    <property type="match status" value="1"/>
</dbReference>
<dbReference type="Proteomes" id="UP000005952">
    <property type="component" value="Chromosome"/>
</dbReference>
<dbReference type="PANTHER" id="PTHR44196">
    <property type="entry name" value="DEHYDROGENASE/REDUCTASE SDR FAMILY MEMBER 7B"/>
    <property type="match status" value="1"/>
</dbReference>
<comment type="similarity">
    <text evidence="1 3">Belongs to the short-chain dehydrogenases/reductases (SDR) family.</text>
</comment>
<dbReference type="SMART" id="SM00822">
    <property type="entry name" value="PKS_KR"/>
    <property type="match status" value="1"/>
</dbReference>
<name>N0BA55_9HYPH</name>
<dbReference type="GO" id="GO:0016020">
    <property type="term" value="C:membrane"/>
    <property type="evidence" value="ECO:0007669"/>
    <property type="project" value="TreeGrafter"/>
</dbReference>
<protein>
    <submittedName>
        <fullName evidence="6">Short-chain dehydrogenase/reductase SDR</fullName>
    </submittedName>
</protein>
<dbReference type="InterPro" id="IPR036291">
    <property type="entry name" value="NAD(P)-bd_dom_sf"/>
</dbReference>
<dbReference type="AlphaFoldDB" id="N0BA55"/>
<dbReference type="PANTHER" id="PTHR44196:SF2">
    <property type="entry name" value="SHORT-CHAIN DEHYDROGENASE-RELATED"/>
    <property type="match status" value="1"/>
</dbReference>
<dbReference type="EMBL" id="CP005587">
    <property type="protein sequence ID" value="AGK59893.1"/>
    <property type="molecule type" value="Genomic_DNA"/>
</dbReference>
<feature type="domain" description="Ketoreductase" evidence="5">
    <location>
        <begin position="36"/>
        <end position="216"/>
    </location>
</feature>
<dbReference type="PRINTS" id="PR00081">
    <property type="entry name" value="GDHRDH"/>
</dbReference>
<keyword evidence="7" id="KW-1185">Reference proteome</keyword>
<dbReference type="eggNOG" id="COG0300">
    <property type="taxonomic scope" value="Bacteria"/>
</dbReference>
<gene>
    <name evidence="6" type="ORF">HYPDE_41123</name>
</gene>
<evidence type="ECO:0000256" key="4">
    <source>
        <dbReference type="SAM" id="Phobius"/>
    </source>
</evidence>
<evidence type="ECO:0000259" key="5">
    <source>
        <dbReference type="SMART" id="SM00822"/>
    </source>
</evidence>
<organism evidence="6 7">
    <name type="scientific">Hyphomicrobium denitrificans 1NES1</name>
    <dbReference type="NCBI Taxonomy" id="670307"/>
    <lineage>
        <taxon>Bacteria</taxon>
        <taxon>Pseudomonadati</taxon>
        <taxon>Pseudomonadota</taxon>
        <taxon>Alphaproteobacteria</taxon>
        <taxon>Hyphomicrobiales</taxon>
        <taxon>Hyphomicrobiaceae</taxon>
        <taxon>Hyphomicrobium</taxon>
    </lineage>
</organism>
<dbReference type="HOGENOM" id="CLU_010194_2_1_5"/>
<sequence length="296" mass="31488">MPYEPAVWLSRLMPWRAPVDPNAIHAARAAVADLKPAVVVTGGSRGIGLALAKCFIEAGCTTVIVARNALKLADAVAELKAATGVEPVSILCDITEPNAADVISAGLANANLYLDVLVNNAGMGLAGPFLEQTPKDLSSLLAVNIESLTRLTRAALPDMIARRQGGILNVASLGAYIPGPNQAAYYASKSYILSLTEAIASEVAGQGVRVSALTPGPVDTEFHRDMGAERSLYRIILPSLTPDRVAKSAYRGFMFGQRVIVPGIFNTAFVVALKVLPHIVTVPMMRGLLRREFFRR</sequence>
<feature type="transmembrane region" description="Helical" evidence="4">
    <location>
        <begin position="264"/>
        <end position="289"/>
    </location>
</feature>
<evidence type="ECO:0000256" key="2">
    <source>
        <dbReference type="ARBA" id="ARBA00023002"/>
    </source>
</evidence>
<dbReference type="InterPro" id="IPR057326">
    <property type="entry name" value="KR_dom"/>
</dbReference>
<dbReference type="KEGG" id="hdt:HYPDE_41123"/>
<dbReference type="GO" id="GO:0016491">
    <property type="term" value="F:oxidoreductase activity"/>
    <property type="evidence" value="ECO:0007669"/>
    <property type="project" value="UniProtKB-KW"/>
</dbReference>
<proteinExistence type="inferred from homology"/>
<dbReference type="RefSeq" id="WP_015599907.1">
    <property type="nucleotide sequence ID" value="NC_021172.1"/>
</dbReference>
<evidence type="ECO:0000256" key="1">
    <source>
        <dbReference type="ARBA" id="ARBA00006484"/>
    </source>
</evidence>
<dbReference type="CDD" id="cd05233">
    <property type="entry name" value="SDR_c"/>
    <property type="match status" value="1"/>
</dbReference>
<dbReference type="InterPro" id="IPR002347">
    <property type="entry name" value="SDR_fam"/>
</dbReference>
<reference evidence="6 7" key="1">
    <citation type="journal article" date="2013" name="Genome Announc.">
        <title>Genome sequences for three denitrifying bacterial strains isolated from a uranium- and nitrate-contaminated subsurface environment.</title>
        <authorList>
            <person name="Venkatramanan R."/>
            <person name="Prakash O."/>
            <person name="Woyke T."/>
            <person name="Chain P."/>
            <person name="Goodwin L.A."/>
            <person name="Watson D."/>
            <person name="Brooks S."/>
            <person name="Kostka J.E."/>
            <person name="Green S.J."/>
        </authorList>
    </citation>
    <scope>NUCLEOTIDE SEQUENCE [LARGE SCALE GENOMIC DNA]</scope>
    <source>
        <strain evidence="6 7">1NES1</strain>
    </source>
</reference>
<keyword evidence="4" id="KW-0812">Transmembrane</keyword>
<dbReference type="Pfam" id="PF00106">
    <property type="entry name" value="adh_short"/>
    <property type="match status" value="1"/>
</dbReference>
<evidence type="ECO:0000256" key="3">
    <source>
        <dbReference type="RuleBase" id="RU000363"/>
    </source>
</evidence>
<evidence type="ECO:0000313" key="7">
    <source>
        <dbReference type="Proteomes" id="UP000005952"/>
    </source>
</evidence>